<accession>A0AA40FM61</accession>
<feature type="region of interest" description="Disordered" evidence="1">
    <location>
        <begin position="80"/>
        <end position="108"/>
    </location>
</feature>
<comment type="caution">
    <text evidence="2">The sequence shown here is derived from an EMBL/GenBank/DDBJ whole genome shotgun (WGS) entry which is preliminary data.</text>
</comment>
<evidence type="ECO:0000256" key="1">
    <source>
        <dbReference type="SAM" id="MobiDB-lite"/>
    </source>
</evidence>
<proteinExistence type="predicted"/>
<keyword evidence="3" id="KW-1185">Reference proteome</keyword>
<feature type="compositionally biased region" description="Polar residues" evidence="1">
    <location>
        <begin position="85"/>
        <end position="99"/>
    </location>
</feature>
<organism evidence="2 3">
    <name type="scientific">Melipona bicolor</name>
    <dbReference type="NCBI Taxonomy" id="60889"/>
    <lineage>
        <taxon>Eukaryota</taxon>
        <taxon>Metazoa</taxon>
        <taxon>Ecdysozoa</taxon>
        <taxon>Arthropoda</taxon>
        <taxon>Hexapoda</taxon>
        <taxon>Insecta</taxon>
        <taxon>Pterygota</taxon>
        <taxon>Neoptera</taxon>
        <taxon>Endopterygota</taxon>
        <taxon>Hymenoptera</taxon>
        <taxon>Apocrita</taxon>
        <taxon>Aculeata</taxon>
        <taxon>Apoidea</taxon>
        <taxon>Anthophila</taxon>
        <taxon>Apidae</taxon>
        <taxon>Melipona</taxon>
    </lineage>
</organism>
<reference evidence="2" key="1">
    <citation type="submission" date="2021-10" db="EMBL/GenBank/DDBJ databases">
        <title>Melipona bicolor Genome sequencing and assembly.</title>
        <authorList>
            <person name="Araujo N.S."/>
            <person name="Arias M.C."/>
        </authorList>
    </citation>
    <scope>NUCLEOTIDE SEQUENCE</scope>
    <source>
        <strain evidence="2">USP_2M_L1-L4_2017</strain>
        <tissue evidence="2">Whole body</tissue>
    </source>
</reference>
<dbReference type="AlphaFoldDB" id="A0AA40FM61"/>
<evidence type="ECO:0000313" key="3">
    <source>
        <dbReference type="Proteomes" id="UP001177670"/>
    </source>
</evidence>
<gene>
    <name evidence="2" type="ORF">K0M31_010029</name>
</gene>
<name>A0AA40FM61_9HYME</name>
<dbReference type="EMBL" id="JAHYIQ010000025">
    <property type="protein sequence ID" value="KAK1121718.1"/>
    <property type="molecule type" value="Genomic_DNA"/>
</dbReference>
<dbReference type="Proteomes" id="UP001177670">
    <property type="component" value="Unassembled WGS sequence"/>
</dbReference>
<protein>
    <submittedName>
        <fullName evidence="2">Uncharacterized protein</fullName>
    </submittedName>
</protein>
<feature type="non-terminal residue" evidence="2">
    <location>
        <position position="108"/>
    </location>
</feature>
<sequence length="108" mass="12163">MSRPYLSPSFKDSGRQSQGIVLIHDKGVRLWDALSGLTGRPLSRRGFRPRSASPPTLNLFLRPRILASEARTIRCREAGELRGNDCSTKPEQSRNNGNPYLSLFHNEQ</sequence>
<evidence type="ECO:0000313" key="2">
    <source>
        <dbReference type="EMBL" id="KAK1121718.1"/>
    </source>
</evidence>